<dbReference type="KEGG" id="agv:OJF2_60650"/>
<evidence type="ECO:0000256" key="1">
    <source>
        <dbReference type="ARBA" id="ARBA00022801"/>
    </source>
</evidence>
<dbReference type="PRINTS" id="PR01790">
    <property type="entry name" value="SMP30FAMILY"/>
</dbReference>
<evidence type="ECO:0000256" key="4">
    <source>
        <dbReference type="SAM" id="SignalP"/>
    </source>
</evidence>
<feature type="binding site" evidence="3">
    <location>
        <position position="71"/>
    </location>
    <ligand>
        <name>a divalent metal cation</name>
        <dbReference type="ChEBI" id="CHEBI:60240"/>
    </ligand>
</feature>
<keyword evidence="4" id="KW-0732">Signal</keyword>
<feature type="binding site" evidence="3">
    <location>
        <position position="168"/>
    </location>
    <ligand>
        <name>substrate</name>
    </ligand>
</feature>
<dbReference type="GO" id="GO:0004341">
    <property type="term" value="F:gluconolactonase activity"/>
    <property type="evidence" value="ECO:0007669"/>
    <property type="project" value="UniProtKB-EC"/>
</dbReference>
<keyword evidence="1 6" id="KW-0378">Hydrolase</keyword>
<feature type="active site" description="Proton donor/acceptor" evidence="2">
    <location>
        <position position="276"/>
    </location>
</feature>
<evidence type="ECO:0000259" key="5">
    <source>
        <dbReference type="Pfam" id="PF08450"/>
    </source>
</evidence>
<dbReference type="EMBL" id="CP042997">
    <property type="protein sequence ID" value="QEH37474.1"/>
    <property type="molecule type" value="Genomic_DNA"/>
</dbReference>
<accession>A0A5B9WB54</accession>
<feature type="binding site" evidence="3">
    <location>
        <position position="221"/>
    </location>
    <ligand>
        <name>a divalent metal cation</name>
        <dbReference type="ChEBI" id="CHEBI:60240"/>
    </ligand>
</feature>
<organism evidence="6 7">
    <name type="scientific">Aquisphaera giovannonii</name>
    <dbReference type="NCBI Taxonomy" id="406548"/>
    <lineage>
        <taxon>Bacteria</taxon>
        <taxon>Pseudomonadati</taxon>
        <taxon>Planctomycetota</taxon>
        <taxon>Planctomycetia</taxon>
        <taxon>Isosphaerales</taxon>
        <taxon>Isosphaeraceae</taxon>
        <taxon>Aquisphaera</taxon>
    </lineage>
</organism>
<dbReference type="EC" id="3.1.1.17" evidence="6"/>
<dbReference type="Pfam" id="PF08450">
    <property type="entry name" value="SGL"/>
    <property type="match status" value="1"/>
</dbReference>
<evidence type="ECO:0000313" key="7">
    <source>
        <dbReference type="Proteomes" id="UP000324233"/>
    </source>
</evidence>
<dbReference type="OrthoDB" id="272794at2"/>
<keyword evidence="3" id="KW-0862">Zinc</keyword>
<dbReference type="SUPFAM" id="SSF63829">
    <property type="entry name" value="Calcium-dependent phosphotriesterase"/>
    <property type="match status" value="1"/>
</dbReference>
<dbReference type="InterPro" id="IPR051262">
    <property type="entry name" value="SMP-30/CGR1_Lactonase"/>
</dbReference>
<feature type="binding site" evidence="3">
    <location>
        <position position="276"/>
    </location>
    <ligand>
        <name>a divalent metal cation</name>
        <dbReference type="ChEBI" id="CHEBI:60240"/>
    </ligand>
</feature>
<feature type="signal peptide" evidence="4">
    <location>
        <begin position="1"/>
        <end position="19"/>
    </location>
</feature>
<dbReference type="InterPro" id="IPR013658">
    <property type="entry name" value="SGL"/>
</dbReference>
<sequence precursor="true">MNAQLSGRRILLAALSTLAAAGIAGLGPARGQDKEAPKALGTIERLDPRFDELVAKDAVVERIGEGFEWSEGPVWDRRNNCLYFSDIPRNRVMKWQPGKGVSVFLEKSGYSGAIPRGGEPGSNGLLIDNEGRLLLCQHGDRRVVRLEPDGSFRALASNYINKPFNSPNDLVLKSNGDIYFTDPPYGLVQPAARELEFNGVFRISAADGSVAVLTKEMTFPNGLAFSPDEKTLYVANSDPKKAIWMKFPVKEDGTLGEGRLFADVTSSVASKKGLPDGMKVDEKGNLFATGPGGVLVFAPDGTHLGTFATGEATANCAFGEDGSTLFITADMYLGRVRLLTKGRVP</sequence>
<feature type="domain" description="SMP-30/Gluconolactonase/LRE-like region" evidence="5">
    <location>
        <begin position="69"/>
        <end position="329"/>
    </location>
</feature>
<dbReference type="Gene3D" id="2.120.10.30">
    <property type="entry name" value="TolB, C-terminal domain"/>
    <property type="match status" value="1"/>
</dbReference>
<protein>
    <submittedName>
        <fullName evidence="6">Gluconolactonase</fullName>
        <ecNumber evidence="6">3.1.1.17</ecNumber>
    </submittedName>
</protein>
<dbReference type="GO" id="GO:0046872">
    <property type="term" value="F:metal ion binding"/>
    <property type="evidence" value="ECO:0007669"/>
    <property type="project" value="UniProtKB-KW"/>
</dbReference>
<dbReference type="InterPro" id="IPR011042">
    <property type="entry name" value="6-blade_b-propeller_TolB-like"/>
</dbReference>
<keyword evidence="3" id="KW-0479">Metal-binding</keyword>
<name>A0A5B9WB54_9BACT</name>
<dbReference type="PANTHER" id="PTHR47572">
    <property type="entry name" value="LIPOPROTEIN-RELATED"/>
    <property type="match status" value="1"/>
</dbReference>
<comment type="cofactor">
    <cofactor evidence="3">
        <name>Zn(2+)</name>
        <dbReference type="ChEBI" id="CHEBI:29105"/>
    </cofactor>
    <text evidence="3">Binds 1 divalent metal cation per subunit.</text>
</comment>
<dbReference type="Proteomes" id="UP000324233">
    <property type="component" value="Chromosome"/>
</dbReference>
<evidence type="ECO:0000256" key="2">
    <source>
        <dbReference type="PIRSR" id="PIRSR605511-1"/>
    </source>
</evidence>
<dbReference type="RefSeq" id="WP_148597027.1">
    <property type="nucleotide sequence ID" value="NZ_CP042997.1"/>
</dbReference>
<proteinExistence type="predicted"/>
<keyword evidence="7" id="KW-1185">Reference proteome</keyword>
<reference evidence="6 7" key="1">
    <citation type="submission" date="2019-08" db="EMBL/GenBank/DDBJ databases">
        <title>Deep-cultivation of Planctomycetes and their phenomic and genomic characterization uncovers novel biology.</title>
        <authorList>
            <person name="Wiegand S."/>
            <person name="Jogler M."/>
            <person name="Boedeker C."/>
            <person name="Pinto D."/>
            <person name="Vollmers J."/>
            <person name="Rivas-Marin E."/>
            <person name="Kohn T."/>
            <person name="Peeters S.H."/>
            <person name="Heuer A."/>
            <person name="Rast P."/>
            <person name="Oberbeckmann S."/>
            <person name="Bunk B."/>
            <person name="Jeske O."/>
            <person name="Meyerdierks A."/>
            <person name="Storesund J.E."/>
            <person name="Kallscheuer N."/>
            <person name="Luecker S."/>
            <person name="Lage O.M."/>
            <person name="Pohl T."/>
            <person name="Merkel B.J."/>
            <person name="Hornburger P."/>
            <person name="Mueller R.-W."/>
            <person name="Bruemmer F."/>
            <person name="Labrenz M."/>
            <person name="Spormann A.M."/>
            <person name="Op den Camp H."/>
            <person name="Overmann J."/>
            <person name="Amann R."/>
            <person name="Jetten M.S.M."/>
            <person name="Mascher T."/>
            <person name="Medema M.H."/>
            <person name="Devos D.P."/>
            <person name="Kaster A.-K."/>
            <person name="Ovreas L."/>
            <person name="Rohde M."/>
            <person name="Galperin M.Y."/>
            <person name="Jogler C."/>
        </authorList>
    </citation>
    <scope>NUCLEOTIDE SEQUENCE [LARGE SCALE GENOMIC DNA]</scope>
    <source>
        <strain evidence="6 7">OJF2</strain>
    </source>
</reference>
<gene>
    <name evidence="6" type="primary">gnl_3</name>
    <name evidence="6" type="ORF">OJF2_60650</name>
</gene>
<evidence type="ECO:0000313" key="6">
    <source>
        <dbReference type="EMBL" id="QEH37474.1"/>
    </source>
</evidence>
<evidence type="ECO:0000256" key="3">
    <source>
        <dbReference type="PIRSR" id="PIRSR605511-2"/>
    </source>
</evidence>
<feature type="chain" id="PRO_5022949011" evidence="4">
    <location>
        <begin position="20"/>
        <end position="345"/>
    </location>
</feature>
<dbReference type="InterPro" id="IPR005511">
    <property type="entry name" value="SMP-30"/>
</dbReference>
<dbReference type="PANTHER" id="PTHR47572:SF4">
    <property type="entry name" value="LACTONASE DRP35"/>
    <property type="match status" value="1"/>
</dbReference>
<dbReference type="AlphaFoldDB" id="A0A5B9WB54"/>